<dbReference type="PANTHER" id="PTHR30489">
    <property type="entry name" value="LIPOPROTEIN-RELEASING SYSTEM TRANSMEMBRANE PROTEIN LOLE"/>
    <property type="match status" value="1"/>
</dbReference>
<dbReference type="PANTHER" id="PTHR30489:SF0">
    <property type="entry name" value="LIPOPROTEIN-RELEASING SYSTEM TRANSMEMBRANE PROTEIN LOLE"/>
    <property type="match status" value="1"/>
</dbReference>
<evidence type="ECO:0000259" key="9">
    <source>
        <dbReference type="Pfam" id="PF12704"/>
    </source>
</evidence>
<dbReference type="InterPro" id="IPR025857">
    <property type="entry name" value="MacB_PCD"/>
</dbReference>
<dbReference type="InterPro" id="IPR051447">
    <property type="entry name" value="Lipoprotein-release_system"/>
</dbReference>
<feature type="domain" description="ABC3 transporter permease C-terminal" evidence="8">
    <location>
        <begin position="278"/>
        <end position="399"/>
    </location>
</feature>
<accession>A0A318UGZ5</accession>
<name>A0A318UGZ5_9SPHI</name>
<sequence length="408" mass="45435">MNTPFYIARRYLFAKKSTHAINIISTISVLGVLVGSAALLIILSVFNGFEEVVLKMYNTFTPQIVIAPAQGKTFNPDQSVLEQIKKDKRIYSYTEVLAENALLRYRDRQSVGLIKGVSDEFLKNSSLDSITVLGKFVLKNETGPLAVTGSAIQNYLMINTEDPFTPLQVFSPKKGSGQNSINPAEDFTVMSIPVSGVFEVQQDFDNVTIVPLSFARTLLQEAHNISYVEINLNKGTDAAVFKKEIEKLAGPNFEIKDRLQQNKVLYNILGTEKWAVYIILTFILIIAIFNVMGSLTMLVLDKQKDIAILSSLGAGKKLIKRIFLLEGMMITLSGCIFGILIGFVFCLAQQKYNIVKMSQETLMNAYPVAFKWTDFLLVFVTVSLFSFVASALSANLSVKKINHINQDF</sequence>
<proteinExistence type="inferred from homology"/>
<dbReference type="Proteomes" id="UP000248198">
    <property type="component" value="Unassembled WGS sequence"/>
</dbReference>
<evidence type="ECO:0000256" key="7">
    <source>
        <dbReference type="SAM" id="Phobius"/>
    </source>
</evidence>
<evidence type="ECO:0000256" key="6">
    <source>
        <dbReference type="ARBA" id="ARBA00023136"/>
    </source>
</evidence>
<evidence type="ECO:0000259" key="8">
    <source>
        <dbReference type="Pfam" id="PF02687"/>
    </source>
</evidence>
<comment type="caution">
    <text evidence="10">The sequence shown here is derived from an EMBL/GenBank/DDBJ whole genome shotgun (WGS) entry which is preliminary data.</text>
</comment>
<organism evidence="10 11">
    <name type="scientific">Pedobacter nutrimenti</name>
    <dbReference type="NCBI Taxonomy" id="1241337"/>
    <lineage>
        <taxon>Bacteria</taxon>
        <taxon>Pseudomonadati</taxon>
        <taxon>Bacteroidota</taxon>
        <taxon>Sphingobacteriia</taxon>
        <taxon>Sphingobacteriales</taxon>
        <taxon>Sphingobacteriaceae</taxon>
        <taxon>Pedobacter</taxon>
    </lineage>
</organism>
<evidence type="ECO:0000256" key="2">
    <source>
        <dbReference type="ARBA" id="ARBA00005236"/>
    </source>
</evidence>
<feature type="transmembrane region" description="Helical" evidence="7">
    <location>
        <begin position="274"/>
        <end position="300"/>
    </location>
</feature>
<keyword evidence="6 7" id="KW-0472">Membrane</keyword>
<comment type="subcellular location">
    <subcellularLocation>
        <location evidence="1">Cell membrane</location>
        <topology evidence="1">Multi-pass membrane protein</topology>
    </subcellularLocation>
</comment>
<evidence type="ECO:0000256" key="3">
    <source>
        <dbReference type="ARBA" id="ARBA00022475"/>
    </source>
</evidence>
<evidence type="ECO:0000256" key="5">
    <source>
        <dbReference type="ARBA" id="ARBA00022989"/>
    </source>
</evidence>
<evidence type="ECO:0000256" key="4">
    <source>
        <dbReference type="ARBA" id="ARBA00022692"/>
    </source>
</evidence>
<feature type="transmembrane region" description="Helical" evidence="7">
    <location>
        <begin position="21"/>
        <end position="46"/>
    </location>
</feature>
<dbReference type="OrthoDB" id="1522724at2"/>
<dbReference type="EMBL" id="QKLU01000002">
    <property type="protein sequence ID" value="PYF75622.1"/>
    <property type="molecule type" value="Genomic_DNA"/>
</dbReference>
<feature type="domain" description="MacB-like periplasmic core" evidence="9">
    <location>
        <begin position="25"/>
        <end position="247"/>
    </location>
</feature>
<dbReference type="GO" id="GO:0098797">
    <property type="term" value="C:plasma membrane protein complex"/>
    <property type="evidence" value="ECO:0007669"/>
    <property type="project" value="TreeGrafter"/>
</dbReference>
<dbReference type="Pfam" id="PF02687">
    <property type="entry name" value="FtsX"/>
    <property type="match status" value="1"/>
</dbReference>
<keyword evidence="4 7" id="KW-0812">Transmembrane</keyword>
<feature type="transmembrane region" description="Helical" evidence="7">
    <location>
        <begin position="321"/>
        <end position="345"/>
    </location>
</feature>
<dbReference type="GO" id="GO:0044874">
    <property type="term" value="P:lipoprotein localization to outer membrane"/>
    <property type="evidence" value="ECO:0007669"/>
    <property type="project" value="TreeGrafter"/>
</dbReference>
<dbReference type="RefSeq" id="WP_110827960.1">
    <property type="nucleotide sequence ID" value="NZ_QKLU01000002.1"/>
</dbReference>
<dbReference type="AlphaFoldDB" id="A0A318UGZ5"/>
<dbReference type="Pfam" id="PF12704">
    <property type="entry name" value="MacB_PCD"/>
    <property type="match status" value="1"/>
</dbReference>
<comment type="similarity">
    <text evidence="2">Belongs to the ABC-4 integral membrane protein family. LolC/E subfamily.</text>
</comment>
<keyword evidence="10" id="KW-0449">Lipoprotein</keyword>
<protein>
    <submittedName>
        <fullName evidence="10">Lipoprotein-releasing system permease protein</fullName>
    </submittedName>
</protein>
<evidence type="ECO:0000256" key="1">
    <source>
        <dbReference type="ARBA" id="ARBA00004651"/>
    </source>
</evidence>
<dbReference type="InterPro" id="IPR003838">
    <property type="entry name" value="ABC3_permease_C"/>
</dbReference>
<feature type="transmembrane region" description="Helical" evidence="7">
    <location>
        <begin position="375"/>
        <end position="398"/>
    </location>
</feature>
<keyword evidence="5 7" id="KW-1133">Transmembrane helix</keyword>
<evidence type="ECO:0000313" key="11">
    <source>
        <dbReference type="Proteomes" id="UP000248198"/>
    </source>
</evidence>
<reference evidence="10 11" key="1">
    <citation type="submission" date="2018-06" db="EMBL/GenBank/DDBJ databases">
        <title>Genomic Encyclopedia of Archaeal and Bacterial Type Strains, Phase II (KMG-II): from individual species to whole genera.</title>
        <authorList>
            <person name="Goeker M."/>
        </authorList>
    </citation>
    <scope>NUCLEOTIDE SEQUENCE [LARGE SCALE GENOMIC DNA]</scope>
    <source>
        <strain evidence="10 11">DSM 27372</strain>
    </source>
</reference>
<gene>
    <name evidence="10" type="ORF">B0O44_102174</name>
</gene>
<keyword evidence="3" id="KW-1003">Cell membrane</keyword>
<keyword evidence="11" id="KW-1185">Reference proteome</keyword>
<evidence type="ECO:0000313" key="10">
    <source>
        <dbReference type="EMBL" id="PYF75622.1"/>
    </source>
</evidence>